<comment type="caution">
    <text evidence="3">The sequence shown here is derived from an EMBL/GenBank/DDBJ whole genome shotgun (WGS) entry which is preliminary data.</text>
</comment>
<dbReference type="EMBL" id="JACOOY010000018">
    <property type="protein sequence ID" value="MBC5666027.1"/>
    <property type="molecule type" value="Genomic_DNA"/>
</dbReference>
<dbReference type="Pfam" id="PF12773">
    <property type="entry name" value="DZR"/>
    <property type="match status" value="1"/>
</dbReference>
<feature type="domain" description="DZANK-type" evidence="2">
    <location>
        <begin position="95"/>
        <end position="150"/>
    </location>
</feature>
<feature type="coiled-coil region" evidence="1">
    <location>
        <begin position="58"/>
        <end position="92"/>
    </location>
</feature>
<accession>A0ABR7EYE2</accession>
<sequence>MAMLDKMKDSINAAGQGISTKIKDGLESERISAKIRDDEKMIEKLIYQVGVQCVKRHAEEAGTEYEELFAEIRRLRAQIEKEKEELRLATEVKPCPQCGYGNKINSKFCVKCGSSLTVKENLEASNMKEKYCTNCGFKNDGDALFCINCGNKLEEESRQTMPEPEPENIRMPEPESEMLAEAISENVPELKAESESEPEVLADIEEALEETAQEITEEELKEEKIKEEN</sequence>
<feature type="coiled-coil region" evidence="1">
    <location>
        <begin position="201"/>
        <end position="228"/>
    </location>
</feature>
<protein>
    <submittedName>
        <fullName evidence="3">Zinc ribbon domain-containing protein</fullName>
    </submittedName>
</protein>
<evidence type="ECO:0000313" key="4">
    <source>
        <dbReference type="Proteomes" id="UP000647235"/>
    </source>
</evidence>
<evidence type="ECO:0000259" key="2">
    <source>
        <dbReference type="Pfam" id="PF12773"/>
    </source>
</evidence>
<dbReference type="InterPro" id="IPR025874">
    <property type="entry name" value="DZR"/>
</dbReference>
<evidence type="ECO:0000313" key="3">
    <source>
        <dbReference type="EMBL" id="MBC5666027.1"/>
    </source>
</evidence>
<keyword evidence="4" id="KW-1185">Reference proteome</keyword>
<evidence type="ECO:0000256" key="1">
    <source>
        <dbReference type="SAM" id="Coils"/>
    </source>
</evidence>
<keyword evidence="1" id="KW-0175">Coiled coil</keyword>
<name>A0ABR7EYE2_9FIRM</name>
<gene>
    <name evidence="3" type="ORF">H8S07_12340</name>
</gene>
<dbReference type="Proteomes" id="UP000647235">
    <property type="component" value="Unassembled WGS sequence"/>
</dbReference>
<reference evidence="3 4" key="1">
    <citation type="submission" date="2020-08" db="EMBL/GenBank/DDBJ databases">
        <title>Genome public.</title>
        <authorList>
            <person name="Liu C."/>
            <person name="Sun Q."/>
        </authorList>
    </citation>
    <scope>NUCLEOTIDE SEQUENCE [LARGE SCALE GENOMIC DNA]</scope>
    <source>
        <strain evidence="3 4">NSJ-36</strain>
    </source>
</reference>
<organism evidence="3 4">
    <name type="scientific">Dorea hominis</name>
    <dbReference type="NCBI Taxonomy" id="2763040"/>
    <lineage>
        <taxon>Bacteria</taxon>
        <taxon>Bacillati</taxon>
        <taxon>Bacillota</taxon>
        <taxon>Clostridia</taxon>
        <taxon>Lachnospirales</taxon>
        <taxon>Lachnospiraceae</taxon>
        <taxon>Dorea</taxon>
    </lineage>
</organism>
<proteinExistence type="predicted"/>
<dbReference type="RefSeq" id="WP_186856113.1">
    <property type="nucleotide sequence ID" value="NZ_JACOOY010000018.1"/>
</dbReference>